<feature type="domain" description="TFIIS N-terminal" evidence="5">
    <location>
        <begin position="6"/>
        <end position="80"/>
    </location>
</feature>
<accession>A0AA88S0B0</accession>
<dbReference type="GO" id="GO:0006368">
    <property type="term" value="P:transcription elongation by RNA polymerase II"/>
    <property type="evidence" value="ECO:0007669"/>
    <property type="project" value="InterPro"/>
</dbReference>
<proteinExistence type="predicted"/>
<dbReference type="Proteomes" id="UP001187415">
    <property type="component" value="Unassembled WGS sequence"/>
</dbReference>
<evidence type="ECO:0000256" key="4">
    <source>
        <dbReference type="SAM" id="MobiDB-lite"/>
    </source>
</evidence>
<feature type="compositionally biased region" description="Polar residues" evidence="4">
    <location>
        <begin position="105"/>
        <end position="130"/>
    </location>
</feature>
<reference evidence="6" key="1">
    <citation type="submission" date="2023-07" db="EMBL/GenBank/DDBJ databases">
        <title>Chromosome-level Genome Assembly of Striped Snakehead (Channa striata).</title>
        <authorList>
            <person name="Liu H."/>
        </authorList>
    </citation>
    <scope>NUCLEOTIDE SEQUENCE</scope>
    <source>
        <strain evidence="6">Gz</strain>
        <tissue evidence="6">Muscle</tissue>
    </source>
</reference>
<feature type="compositionally biased region" description="Basic and acidic residues" evidence="4">
    <location>
        <begin position="242"/>
        <end position="280"/>
    </location>
</feature>
<feature type="compositionally biased region" description="Basic and acidic residues" evidence="4">
    <location>
        <begin position="325"/>
        <end position="334"/>
    </location>
</feature>
<feature type="compositionally biased region" description="Basic and acidic residues" evidence="4">
    <location>
        <begin position="195"/>
        <end position="233"/>
    </location>
</feature>
<feature type="region of interest" description="Disordered" evidence="4">
    <location>
        <begin position="97"/>
        <end position="334"/>
    </location>
</feature>
<dbReference type="PANTHER" id="PTHR15141">
    <property type="entry name" value="TRANSCRIPTION ELONGATION FACTOR B POLYPEPTIDE 3"/>
    <property type="match status" value="1"/>
</dbReference>
<name>A0AA88S0B0_CHASR</name>
<keyword evidence="7" id="KW-1185">Reference proteome</keyword>
<evidence type="ECO:0000313" key="7">
    <source>
        <dbReference type="Proteomes" id="UP001187415"/>
    </source>
</evidence>
<dbReference type="InterPro" id="IPR017923">
    <property type="entry name" value="TFIIS_N"/>
</dbReference>
<sequence length="643" mass="73611">MACSSDVVRKVLRLKLQLTATGDSATVMKNLQKLKDLDITLDVLAETGIGKTVNSLRRHKQAGEYAKSLVKGWKKLIPNEPTSHTDDRNVSESLYVKDKLDDKTNSSSRGSLTMEDLNNNSLTSHSITQDSSDEPLFQTGDRKDDSAMQHCVGQKRKRDQTENEEISQQENDLKKKIHTQEKKMDVSVFSKKKKNVDSDKKSGDVETLLRLKNSSEEDTPQKPRCDSTEKIKSISDSGGLWSEKESNKKEASKQDKESFSFESRQEDSNMFKVANVKDQRSSQMSKSSKAQNRNGDKSGKETREHKQESENRKHLKHKRAKTKHRDREHDREEPSMSFESYLNYDVNVFKRKERCGMKKPPKKVKNCAKVETTKNPGMESFQSPVMSINVTSMTEKSQKSVMDLMSIPLPAVLPECENPIIVEYCEKRVEKESEFCEVSEESPSSLCIRTLQNNINLLYETGGVPFEILEPVLERCTPEQLLRIEECNPIYIGVTDHLWGIHCQRDFKDSKLQEYESWKEMYIRLSEERERKLQRLTKTIVSAHSQKPKGRQVKMAFIHTVAKPPRDVRIQQEIHGTAVQQPHQLRCSVKVQENRSKQSCNEPSRPSSTSSGASNIQDPRKKTRVAPMMAKSLKAFKKQLGRR</sequence>
<dbReference type="AlphaFoldDB" id="A0AA88S0B0"/>
<dbReference type="GO" id="GO:0070449">
    <property type="term" value="C:elongin complex"/>
    <property type="evidence" value="ECO:0007669"/>
    <property type="project" value="InterPro"/>
</dbReference>
<dbReference type="InterPro" id="IPR051870">
    <property type="entry name" value="Elongin-A_domain"/>
</dbReference>
<feature type="compositionally biased region" description="Basic and acidic residues" evidence="4">
    <location>
        <begin position="294"/>
        <end position="312"/>
    </location>
</feature>
<dbReference type="InterPro" id="IPR003617">
    <property type="entry name" value="TFIIS/CRSP70_N_sub"/>
</dbReference>
<evidence type="ECO:0000313" key="6">
    <source>
        <dbReference type="EMBL" id="KAK2824212.1"/>
    </source>
</evidence>
<feature type="compositionally biased region" description="Low complexity" evidence="4">
    <location>
        <begin position="599"/>
        <end position="614"/>
    </location>
</feature>
<dbReference type="Pfam" id="PF08711">
    <property type="entry name" value="Med26"/>
    <property type="match status" value="1"/>
</dbReference>
<dbReference type="PROSITE" id="PS51319">
    <property type="entry name" value="TFIIS_N"/>
    <property type="match status" value="1"/>
</dbReference>
<evidence type="ECO:0000256" key="3">
    <source>
        <dbReference type="PROSITE-ProRule" id="PRU00649"/>
    </source>
</evidence>
<keyword evidence="2 3" id="KW-0539">Nucleus</keyword>
<comment type="caution">
    <text evidence="6">The sequence shown here is derived from an EMBL/GenBank/DDBJ whole genome shotgun (WGS) entry which is preliminary data.</text>
</comment>
<evidence type="ECO:0000256" key="1">
    <source>
        <dbReference type="ARBA" id="ARBA00004123"/>
    </source>
</evidence>
<organism evidence="6 7">
    <name type="scientific">Channa striata</name>
    <name type="common">Snakehead murrel</name>
    <name type="synonym">Ophicephalus striatus</name>
    <dbReference type="NCBI Taxonomy" id="64152"/>
    <lineage>
        <taxon>Eukaryota</taxon>
        <taxon>Metazoa</taxon>
        <taxon>Chordata</taxon>
        <taxon>Craniata</taxon>
        <taxon>Vertebrata</taxon>
        <taxon>Euteleostomi</taxon>
        <taxon>Actinopterygii</taxon>
        <taxon>Neopterygii</taxon>
        <taxon>Teleostei</taxon>
        <taxon>Neoteleostei</taxon>
        <taxon>Acanthomorphata</taxon>
        <taxon>Anabantaria</taxon>
        <taxon>Anabantiformes</taxon>
        <taxon>Channoidei</taxon>
        <taxon>Channidae</taxon>
        <taxon>Channa</taxon>
    </lineage>
</organism>
<dbReference type="Gene3D" id="1.20.930.10">
    <property type="entry name" value="Conserved domain common to transcription factors TFIIS, elongin A, CRSP70"/>
    <property type="match status" value="1"/>
</dbReference>
<evidence type="ECO:0000256" key="2">
    <source>
        <dbReference type="ARBA" id="ARBA00023242"/>
    </source>
</evidence>
<comment type="subcellular location">
    <subcellularLocation>
        <location evidence="1 3">Nucleus</location>
    </subcellularLocation>
</comment>
<evidence type="ECO:0000259" key="5">
    <source>
        <dbReference type="PROSITE" id="PS51319"/>
    </source>
</evidence>
<feature type="region of interest" description="Disordered" evidence="4">
    <location>
        <begin position="592"/>
        <end position="630"/>
    </location>
</feature>
<dbReference type="SMART" id="SM00509">
    <property type="entry name" value="TFS2N"/>
    <property type="match status" value="1"/>
</dbReference>
<dbReference type="PANTHER" id="PTHR15141:SF49">
    <property type="entry name" value="TFIIS N-TERMINAL DOMAIN-CONTAINING PROTEIN"/>
    <property type="match status" value="1"/>
</dbReference>
<feature type="compositionally biased region" description="Polar residues" evidence="4">
    <location>
        <begin position="281"/>
        <end position="293"/>
    </location>
</feature>
<protein>
    <recommendedName>
        <fullName evidence="5">TFIIS N-terminal domain-containing protein</fullName>
    </recommendedName>
</protein>
<dbReference type="SUPFAM" id="SSF47676">
    <property type="entry name" value="Conserved domain common to transcription factors TFIIS, elongin A, CRSP70"/>
    <property type="match status" value="1"/>
</dbReference>
<dbReference type="InterPro" id="IPR010684">
    <property type="entry name" value="RNA_pol_II_trans_fac_SIII_A"/>
</dbReference>
<gene>
    <name evidence="6" type="ORF">Q5P01_021387</name>
</gene>
<feature type="compositionally biased region" description="Basic residues" evidence="4">
    <location>
        <begin position="313"/>
        <end position="324"/>
    </location>
</feature>
<dbReference type="CDD" id="cd00183">
    <property type="entry name" value="TFIIS_I"/>
    <property type="match status" value="1"/>
</dbReference>
<dbReference type="Pfam" id="PF06881">
    <property type="entry name" value="Elongin_A"/>
    <property type="match status" value="1"/>
</dbReference>
<dbReference type="EMBL" id="JAUPFM010000017">
    <property type="protein sequence ID" value="KAK2824212.1"/>
    <property type="molecule type" value="Genomic_DNA"/>
</dbReference>
<dbReference type="InterPro" id="IPR035441">
    <property type="entry name" value="TFIIS/LEDGF_dom_sf"/>
</dbReference>
<dbReference type="Gene3D" id="6.10.250.3180">
    <property type="match status" value="1"/>
</dbReference>
<feature type="compositionally biased region" description="Basic and acidic residues" evidence="4">
    <location>
        <begin position="171"/>
        <end position="185"/>
    </location>
</feature>